<gene>
    <name evidence="2" type="ORF">M094_0090</name>
</gene>
<proteinExistence type="predicted"/>
<reference evidence="2 3" key="1">
    <citation type="submission" date="2014-04" db="EMBL/GenBank/DDBJ databases">
        <authorList>
            <person name="Sears C."/>
            <person name="Carroll K."/>
            <person name="Sack B.R."/>
            <person name="Qadri F."/>
            <person name="Myers L.L."/>
            <person name="Chung G.-T."/>
            <person name="Escheverria P."/>
            <person name="Fraser C.M."/>
            <person name="Sadzewicz L."/>
            <person name="Shefchek K.A."/>
            <person name="Tallon L."/>
            <person name="Das S.P."/>
            <person name="Daugherty S."/>
            <person name="Mongodin E.F."/>
        </authorList>
    </citation>
    <scope>NUCLEOTIDE SEQUENCE [LARGE SCALE GENOMIC DNA]</scope>
    <source>
        <strain evidence="2 3">3978 T3 ii</strain>
    </source>
</reference>
<name>A0A078S4Z5_BACUN</name>
<sequence>MNLVYMKTKIYLGILSLALGLSLASCNEDDDYTIHTTPILNESSVVTGSSDVTATTATLHATLSGLDGMDAGSYKTGFFYGFAQDNLPEDVQAAYDGSAFSAQLNGLNNNSTLYYQAYVCLQGKVYYKGEVKSLLTTDAKVATADAASVDFASAVLGGTLTDATADATCGVVISTSSDVEAVRAGLIVKSEELKDSYSFVHEGLVPETQYYYAAYLNLGSGIVYGEVKSFTTPAYDFDLDNDLVDLGLSVKWARFNVGAKSETGLGGLFGFGDLTGCNNSIDPADYASADTYKTASDLAFRAFQGRATLPTADDFEELFTLCQKEWTEQNGVTGFKFTGPNGNSIFLPAAGTRVANDVTALGTEGYYLTGTVNSSNTEFAVGYQFAASVNHRITAAVYQGMAVRAVSTAKNVPFNKALLYQKWYLDNGQDGKQHVFEGPFTQWGVTDNWSTVSNGQPNIEQQIHWEMGTDNGWIGYTYGKDYGYMELKEDGTVNIHRIAEDGTVTDETGKFTIDEANKVIDIDIDVLCANTWIGTKSGKLNILSLTADGLQIALPDGDYGYSLNYYSQAKADADAQVPVLLNIADSSWAGSWDALLVAISPEDLAGQHTFVFEGTCTDAMVFTLDFAGMAKRYPNSFVRIDDIKLDGTSIRFDANRFYYGDIEGNGKYRVQLFNAYGAGSVGNAVPLSPFSNVENQGTEPAIHFKEKLEIVCTVITDGTGAGIYTPNLVTVNPDWGSAWGYNAGATFEVKYENFQYSLVASQFDIKYESADYAAGSIMTFVEVADIYKYFPGLHATLDNLYLDGKEVTFDASKVLDANESPKYRLELWNCYGTTKDKGCAFGTPDGDVIKELGFSSSMEVKFTFHTLFSVPEW</sequence>
<dbReference type="RefSeq" id="WP_035447715.1">
    <property type="nucleotide sequence ID" value="NZ_JNHN01000160.1"/>
</dbReference>
<organism evidence="2 3">
    <name type="scientific">Bacteroides uniformis str. 3978 T3 ii</name>
    <dbReference type="NCBI Taxonomy" id="1339349"/>
    <lineage>
        <taxon>Bacteria</taxon>
        <taxon>Pseudomonadati</taxon>
        <taxon>Bacteroidota</taxon>
        <taxon>Bacteroidia</taxon>
        <taxon>Bacteroidales</taxon>
        <taxon>Bacteroidaceae</taxon>
        <taxon>Bacteroides</taxon>
    </lineage>
</organism>
<comment type="caution">
    <text evidence="2">The sequence shown here is derived from an EMBL/GenBank/DDBJ whole genome shotgun (WGS) entry which is preliminary data.</text>
</comment>
<dbReference type="PATRIC" id="fig|1339349.3.peg.1378"/>
<dbReference type="EMBL" id="JNHN01000160">
    <property type="protein sequence ID" value="KDS52229.1"/>
    <property type="molecule type" value="Genomic_DNA"/>
</dbReference>
<dbReference type="Proteomes" id="UP000028013">
    <property type="component" value="Unassembled WGS sequence"/>
</dbReference>
<accession>A0A078S4Z5</accession>
<dbReference type="PROSITE" id="PS51257">
    <property type="entry name" value="PROKAR_LIPOPROTEIN"/>
    <property type="match status" value="1"/>
</dbReference>
<feature type="chain" id="PRO_5001745216" description="Lipoprotein" evidence="1">
    <location>
        <begin position="28"/>
        <end position="873"/>
    </location>
</feature>
<evidence type="ECO:0008006" key="4">
    <source>
        <dbReference type="Google" id="ProtNLM"/>
    </source>
</evidence>
<evidence type="ECO:0000313" key="3">
    <source>
        <dbReference type="Proteomes" id="UP000028013"/>
    </source>
</evidence>
<dbReference type="AlphaFoldDB" id="A0A078S4Z5"/>
<protein>
    <recommendedName>
        <fullName evidence="4">Lipoprotein</fullName>
    </recommendedName>
</protein>
<evidence type="ECO:0000256" key="1">
    <source>
        <dbReference type="SAM" id="SignalP"/>
    </source>
</evidence>
<keyword evidence="1" id="KW-0732">Signal</keyword>
<evidence type="ECO:0000313" key="2">
    <source>
        <dbReference type="EMBL" id="KDS52229.1"/>
    </source>
</evidence>
<feature type="signal peptide" evidence="1">
    <location>
        <begin position="1"/>
        <end position="27"/>
    </location>
</feature>